<dbReference type="Pfam" id="PF11412">
    <property type="entry name" value="DsbD_N"/>
    <property type="match status" value="1"/>
</dbReference>
<dbReference type="SUPFAM" id="SSF74863">
    <property type="entry name" value="Thiol:disulfide interchange protein DsbD, N-terminal domain (DsbD-alpha)"/>
    <property type="match status" value="1"/>
</dbReference>
<name>A0A937VYT4_UNCTE</name>
<dbReference type="InterPro" id="IPR036929">
    <property type="entry name" value="DsbDN_sf"/>
</dbReference>
<dbReference type="Gene3D" id="2.60.40.1250">
    <property type="entry name" value="Thiol:disulfide interchange protein DsbD, N-terminal domain"/>
    <property type="match status" value="1"/>
</dbReference>
<reference evidence="2" key="1">
    <citation type="submission" date="2019-03" db="EMBL/GenBank/DDBJ databases">
        <title>Lake Tanganyika Metagenome-Assembled Genomes (MAGs).</title>
        <authorList>
            <person name="Tran P."/>
        </authorList>
    </citation>
    <scope>NUCLEOTIDE SEQUENCE</scope>
    <source>
        <strain evidence="2">K_DeepCast_65m_m2_066</strain>
    </source>
</reference>
<evidence type="ECO:0000259" key="1">
    <source>
        <dbReference type="Pfam" id="PF11412"/>
    </source>
</evidence>
<gene>
    <name evidence="2" type="ORF">FJZ47_00285</name>
</gene>
<dbReference type="EMBL" id="VGLS01000004">
    <property type="protein sequence ID" value="MBM3222232.1"/>
    <property type="molecule type" value="Genomic_DNA"/>
</dbReference>
<comment type="caution">
    <text evidence="2">The sequence shown here is derived from an EMBL/GenBank/DDBJ whole genome shotgun (WGS) entry which is preliminary data.</text>
</comment>
<dbReference type="Proteomes" id="UP000712673">
    <property type="component" value="Unassembled WGS sequence"/>
</dbReference>
<dbReference type="InterPro" id="IPR028250">
    <property type="entry name" value="DsbDN"/>
</dbReference>
<evidence type="ECO:0000313" key="2">
    <source>
        <dbReference type="EMBL" id="MBM3222232.1"/>
    </source>
</evidence>
<accession>A0A937VYT4</accession>
<feature type="domain" description="Thiol:disulfide interchange protein DsbD N-terminal" evidence="1">
    <location>
        <begin position="100"/>
        <end position="209"/>
    </location>
</feature>
<protein>
    <recommendedName>
        <fullName evidence="1">Thiol:disulfide interchange protein DsbD N-terminal domain-containing protein</fullName>
    </recommendedName>
</protein>
<sequence>MRMWRRMMTMASQRPKALCRHAGVGQHPGHDRMWRSSMMITHQCSVPGEQRAGQSMLALACAGLIERSVMTDPIAAGPIAQGQAPSMQVTARLDAATYRPGSPLGLTLELAIDPGFHIYGQPIPEGFIPVSVAVAPLAGLSVGAPVFPTPTLHRLEGLEEEFYIYEGVIQVMLPLTFATAAADNTLTVTIGYQACNDAVGCLMPQQITVHLPVQATGEHVS</sequence>
<dbReference type="AlphaFoldDB" id="A0A937VYT4"/>
<evidence type="ECO:0000313" key="3">
    <source>
        <dbReference type="Proteomes" id="UP000712673"/>
    </source>
</evidence>
<organism evidence="2 3">
    <name type="scientific">Tectimicrobiota bacterium</name>
    <dbReference type="NCBI Taxonomy" id="2528274"/>
    <lineage>
        <taxon>Bacteria</taxon>
        <taxon>Pseudomonadati</taxon>
        <taxon>Nitrospinota/Tectimicrobiota group</taxon>
        <taxon>Candidatus Tectimicrobiota</taxon>
    </lineage>
</organism>
<proteinExistence type="predicted"/>